<gene>
    <name evidence="1" type="ORF">CAMGR0001_0439</name>
</gene>
<dbReference type="EMBL" id="ACYG01000024">
    <property type="protein sequence ID" value="EEV17608.1"/>
    <property type="molecule type" value="Genomic_DNA"/>
</dbReference>
<comment type="caution">
    <text evidence="1">The sequence shown here is derived from an EMBL/GenBank/DDBJ whole genome shotgun (WGS) entry which is preliminary data.</text>
</comment>
<sequence>MLENFKSQIEIYTIALEWLIYEARPACYVKFQPGLKSMQPHEIYD</sequence>
<dbReference type="Proteomes" id="UP000005709">
    <property type="component" value="Unassembled WGS sequence"/>
</dbReference>
<protein>
    <submittedName>
        <fullName evidence="1">Uncharacterized protein</fullName>
    </submittedName>
</protein>
<reference evidence="1 2" key="1">
    <citation type="submission" date="2009-07" db="EMBL/GenBank/DDBJ databases">
        <authorList>
            <person name="Madupu R."/>
            <person name="Sebastian Y."/>
            <person name="Durkin A.S."/>
            <person name="Torralba M."/>
            <person name="Methe B."/>
            <person name="Sutton G.G."/>
            <person name="Strausberg R.L."/>
            <person name="Nelson K.E."/>
        </authorList>
    </citation>
    <scope>NUCLEOTIDE SEQUENCE [LARGE SCALE GENOMIC DNA]</scope>
    <source>
        <strain evidence="1 2">RM3268</strain>
    </source>
</reference>
<name>C8PHJ4_9BACT</name>
<keyword evidence="2" id="KW-1185">Reference proteome</keyword>
<evidence type="ECO:0000313" key="1">
    <source>
        <dbReference type="EMBL" id="EEV17608.1"/>
    </source>
</evidence>
<organism evidence="1 2">
    <name type="scientific">Campylobacter gracilis RM3268</name>
    <dbReference type="NCBI Taxonomy" id="553220"/>
    <lineage>
        <taxon>Bacteria</taxon>
        <taxon>Pseudomonadati</taxon>
        <taxon>Campylobacterota</taxon>
        <taxon>Epsilonproteobacteria</taxon>
        <taxon>Campylobacterales</taxon>
        <taxon>Campylobacteraceae</taxon>
        <taxon>Campylobacter</taxon>
    </lineage>
</organism>
<accession>C8PHJ4</accession>
<proteinExistence type="predicted"/>
<evidence type="ECO:0000313" key="2">
    <source>
        <dbReference type="Proteomes" id="UP000005709"/>
    </source>
</evidence>
<dbReference type="AlphaFoldDB" id="C8PHJ4"/>